<proteinExistence type="predicted"/>
<dbReference type="EMBL" id="CADEPI010000271">
    <property type="protein sequence ID" value="CAB3382437.1"/>
    <property type="molecule type" value="Genomic_DNA"/>
</dbReference>
<name>A0A8S1DPA8_9INSE</name>
<feature type="compositionally biased region" description="Polar residues" evidence="1">
    <location>
        <begin position="27"/>
        <end position="40"/>
    </location>
</feature>
<dbReference type="Proteomes" id="UP000494165">
    <property type="component" value="Unassembled WGS sequence"/>
</dbReference>
<keyword evidence="3" id="KW-1185">Reference proteome</keyword>
<evidence type="ECO:0000256" key="1">
    <source>
        <dbReference type="SAM" id="MobiDB-lite"/>
    </source>
</evidence>
<feature type="region of interest" description="Disordered" evidence="1">
    <location>
        <begin position="27"/>
        <end position="47"/>
    </location>
</feature>
<evidence type="ECO:0000313" key="3">
    <source>
        <dbReference type="Proteomes" id="UP000494165"/>
    </source>
</evidence>
<protein>
    <submittedName>
        <fullName evidence="2">Uncharacterized protein</fullName>
    </submittedName>
</protein>
<organism evidence="2 3">
    <name type="scientific">Cloeon dipterum</name>
    <dbReference type="NCBI Taxonomy" id="197152"/>
    <lineage>
        <taxon>Eukaryota</taxon>
        <taxon>Metazoa</taxon>
        <taxon>Ecdysozoa</taxon>
        <taxon>Arthropoda</taxon>
        <taxon>Hexapoda</taxon>
        <taxon>Insecta</taxon>
        <taxon>Pterygota</taxon>
        <taxon>Palaeoptera</taxon>
        <taxon>Ephemeroptera</taxon>
        <taxon>Pisciforma</taxon>
        <taxon>Baetidae</taxon>
        <taxon>Cloeon</taxon>
    </lineage>
</organism>
<reference evidence="2 3" key="1">
    <citation type="submission" date="2020-04" db="EMBL/GenBank/DDBJ databases">
        <authorList>
            <person name="Alioto T."/>
            <person name="Alioto T."/>
            <person name="Gomez Garrido J."/>
        </authorList>
    </citation>
    <scope>NUCLEOTIDE SEQUENCE [LARGE SCALE GENOMIC DNA]</scope>
</reference>
<evidence type="ECO:0000313" key="2">
    <source>
        <dbReference type="EMBL" id="CAB3382437.1"/>
    </source>
</evidence>
<sequence>MEPKWPQRSLGPIVAIFSPPRTESVSQSVRRCTQGSSQPKFHSRIHAGSRKKNKAFSTCFSLLDSSLRWCAFPTPKQTRPWMVWLNEMSRAADAVEISQLT</sequence>
<gene>
    <name evidence="2" type="ORF">CLODIP_2_CD01444</name>
</gene>
<comment type="caution">
    <text evidence="2">The sequence shown here is derived from an EMBL/GenBank/DDBJ whole genome shotgun (WGS) entry which is preliminary data.</text>
</comment>
<dbReference type="AlphaFoldDB" id="A0A8S1DPA8"/>
<accession>A0A8S1DPA8</accession>